<dbReference type="InterPro" id="IPR049789">
    <property type="entry name" value="ArsI/CadI-like"/>
</dbReference>
<evidence type="ECO:0000313" key="1">
    <source>
        <dbReference type="EMBL" id="ALB23420.1"/>
    </source>
</evidence>
<dbReference type="InterPro" id="IPR037523">
    <property type="entry name" value="VOC_core"/>
</dbReference>
<reference evidence="1 2" key="1">
    <citation type="journal article" date="2014" name="Genome Announc.">
        <title>Comparative Genome Analysis of Two Isolates of the Fish Pathogen Piscirickettsia salmonis from Different Hosts Reveals Major Differences in Virulence-Associated Secretion Systems.</title>
        <authorList>
            <person name="Bohle H."/>
            <person name="Henriquez P."/>
            <person name="Grothusen H."/>
            <person name="Navas E."/>
            <person name="Sandoval A."/>
            <person name="Bustamante F."/>
            <person name="Bustos P."/>
            <person name="Mancilla M."/>
        </authorList>
    </citation>
    <scope>NUCLEOTIDE SEQUENCE [LARGE SCALE GENOMIC DNA]</scope>
    <source>
        <strain evidence="2">B1-32597</strain>
    </source>
</reference>
<organism evidence="1 2">
    <name type="scientific">Piscirickettsia salmonis</name>
    <dbReference type="NCBI Taxonomy" id="1238"/>
    <lineage>
        <taxon>Bacteria</taxon>
        <taxon>Pseudomonadati</taxon>
        <taxon>Pseudomonadota</taxon>
        <taxon>Gammaproteobacteria</taxon>
        <taxon>Thiotrichales</taxon>
        <taxon>Piscirickettsiaceae</taxon>
        <taxon>Piscirickettsia</taxon>
    </lineage>
</organism>
<dbReference type="InterPro" id="IPR052393">
    <property type="entry name" value="Cadmium-induced_rsp"/>
</dbReference>
<dbReference type="Gene3D" id="3.10.180.10">
    <property type="entry name" value="2,3-Dihydroxybiphenyl 1,2-Dioxygenase, domain 1"/>
    <property type="match status" value="1"/>
</dbReference>
<dbReference type="InterPro" id="IPR029068">
    <property type="entry name" value="Glyas_Bleomycin-R_OHBP_Dase"/>
</dbReference>
<dbReference type="RefSeq" id="WP_027242981.1">
    <property type="nucleotide sequence ID" value="NZ_CP012508.1"/>
</dbReference>
<protein>
    <submittedName>
        <fullName evidence="1">Glyoxalase/bleomycin resistance protein/dioxygenase</fullName>
    </submittedName>
</protein>
<dbReference type="Pfam" id="PF00903">
    <property type="entry name" value="Glyoxalase"/>
    <property type="match status" value="1"/>
</dbReference>
<sequence>MQRIQLALNVENIDEAVEYYSKLFGVTVNKRKLGYANFIVNNPSLKLVLLEEKQASGRLNHLGVETFEQADVDQAIERFDRESIRLSEVESGKTCCFAKQNKVWSVDPQGMRWEWYRVLEDSETFGEDGFDTRAINHDKAQADTDTVVCCN</sequence>
<dbReference type="AlphaFoldDB" id="A0A1L6TDC3"/>
<accession>A0A1L6TDC3</accession>
<dbReference type="PANTHER" id="PTHR41294:SF1">
    <property type="entry name" value="CADMIUM-INDUCED PROTEIN CADI"/>
    <property type="match status" value="1"/>
</dbReference>
<name>A0A1L6TDC3_PISSA</name>
<gene>
    <name evidence="1" type="ORF">KU39_2240</name>
</gene>
<dbReference type="EMBL" id="CP012508">
    <property type="protein sequence ID" value="ALB23420.1"/>
    <property type="molecule type" value="Genomic_DNA"/>
</dbReference>
<evidence type="ECO:0000313" key="2">
    <source>
        <dbReference type="Proteomes" id="UP000029558"/>
    </source>
</evidence>
<proteinExistence type="predicted"/>
<dbReference type="NCBIfam" id="NF041414">
    <property type="entry name" value="ArsI_CadI_VOC"/>
    <property type="match status" value="1"/>
</dbReference>
<dbReference type="InterPro" id="IPR004360">
    <property type="entry name" value="Glyas_Fos-R_dOase_dom"/>
</dbReference>
<dbReference type="PANTHER" id="PTHR41294">
    <property type="entry name" value="CADMIUM-INDUCED PROTEIN CADI"/>
    <property type="match status" value="1"/>
</dbReference>
<dbReference type="Proteomes" id="UP000029558">
    <property type="component" value="Chromosome"/>
</dbReference>
<dbReference type="SUPFAM" id="SSF54593">
    <property type="entry name" value="Glyoxalase/Bleomycin resistance protein/Dihydroxybiphenyl dioxygenase"/>
    <property type="match status" value="1"/>
</dbReference>
<dbReference type="PROSITE" id="PS51819">
    <property type="entry name" value="VOC"/>
    <property type="match status" value="1"/>
</dbReference>
<dbReference type="OrthoDB" id="9789608at2"/>
<dbReference type="GO" id="GO:0046686">
    <property type="term" value="P:response to cadmium ion"/>
    <property type="evidence" value="ECO:0007669"/>
    <property type="project" value="TreeGrafter"/>
</dbReference>